<gene>
    <name evidence="1" type="ORF">HPB49_007124</name>
</gene>
<keyword evidence="2" id="KW-1185">Reference proteome</keyword>
<dbReference type="Proteomes" id="UP000821865">
    <property type="component" value="Chromosome 6"/>
</dbReference>
<proteinExistence type="predicted"/>
<reference evidence="1" key="1">
    <citation type="submission" date="2020-05" db="EMBL/GenBank/DDBJ databases">
        <title>Large-scale comparative analyses of tick genomes elucidate their genetic diversity and vector capacities.</title>
        <authorList>
            <person name="Jia N."/>
            <person name="Wang J."/>
            <person name="Shi W."/>
            <person name="Du L."/>
            <person name="Sun Y."/>
            <person name="Zhan W."/>
            <person name="Jiang J."/>
            <person name="Wang Q."/>
            <person name="Zhang B."/>
            <person name="Ji P."/>
            <person name="Sakyi L.B."/>
            <person name="Cui X."/>
            <person name="Yuan T."/>
            <person name="Jiang B."/>
            <person name="Yang W."/>
            <person name="Lam T.T.-Y."/>
            <person name="Chang Q."/>
            <person name="Ding S."/>
            <person name="Wang X."/>
            <person name="Zhu J."/>
            <person name="Ruan X."/>
            <person name="Zhao L."/>
            <person name="Wei J."/>
            <person name="Que T."/>
            <person name="Du C."/>
            <person name="Cheng J."/>
            <person name="Dai P."/>
            <person name="Han X."/>
            <person name="Huang E."/>
            <person name="Gao Y."/>
            <person name="Liu J."/>
            <person name="Shao H."/>
            <person name="Ye R."/>
            <person name="Li L."/>
            <person name="Wei W."/>
            <person name="Wang X."/>
            <person name="Wang C."/>
            <person name="Yang T."/>
            <person name="Huo Q."/>
            <person name="Li W."/>
            <person name="Guo W."/>
            <person name="Chen H."/>
            <person name="Zhou L."/>
            <person name="Ni X."/>
            <person name="Tian J."/>
            <person name="Zhou Y."/>
            <person name="Sheng Y."/>
            <person name="Liu T."/>
            <person name="Pan Y."/>
            <person name="Xia L."/>
            <person name="Li J."/>
            <person name="Zhao F."/>
            <person name="Cao W."/>
        </authorList>
    </citation>
    <scope>NUCLEOTIDE SEQUENCE</scope>
    <source>
        <strain evidence="1">Dsil-2018</strain>
    </source>
</reference>
<name>A0ACB8CJR6_DERSI</name>
<comment type="caution">
    <text evidence="1">The sequence shown here is derived from an EMBL/GenBank/DDBJ whole genome shotgun (WGS) entry which is preliminary data.</text>
</comment>
<sequence length="741" mass="83850">MESRYSSPELGRTPPRSRSTMRPLPMKIGTLYQSQRHIIASPPPPPERPKLGTKATVVAALLVVAVAVCVVSAIAVPIRRRIRRAAQLVGLCETTACTSYARMVAQSTSASVNPCHNFYHFVCEGYANSSRSVFRDHMDTFTSLVVRSLRTAVAPESAQSAFEKAAVFYQSCVAVVTEGTNQLDQFRDIMEDAGILWPRVAQTPELMASMLKMAITLNLFTIVFFAADNDVGKCRIEIWKGDILEYMKRRRGELEAVGKYEMYYESFSRIFSVDDESAISTKGKGGDAPVSSRNASLNFQQFLQTENIVFHYLTGRKRSAKAVFDNIARLHRVSPSISAWRWADVFRQMMGMPSARADNSSSLTLPCSQEITVWDLQYLRSLDDALLAVGWHQLHFYYGWTIVQVLARFMSYGLSVMSHGSVKAARDESPLHCLRLTESSVGLVVYQRYAATDFNRDTRLELHEMVNVVYAALLRMLQANPDLDVRETSIDLRLLESTLLPKFELIEDTTRLDRLFADVPNMAKDSFAQNWLQLQQALRRMRPAVRQAIRSFYLSATETASGYSIRQASDRRELGLAPYVSLLPLYDHQVVDSIKYGGLGSMIAEATFQFFLEHLPQQSRFRSLLEQRIHCYENGPLQGLKGDPTKRASFERAVALSFLWPAFRSPLRRRDPRWRLRGLDSFSEEQLFFVASCFPLCTGYQSEAAEMQCNEPLRHSRYFPGAFQCTGGAPMNPRLKCSAFY</sequence>
<organism evidence="1 2">
    <name type="scientific">Dermacentor silvarum</name>
    <name type="common">Tick</name>
    <dbReference type="NCBI Taxonomy" id="543639"/>
    <lineage>
        <taxon>Eukaryota</taxon>
        <taxon>Metazoa</taxon>
        <taxon>Ecdysozoa</taxon>
        <taxon>Arthropoda</taxon>
        <taxon>Chelicerata</taxon>
        <taxon>Arachnida</taxon>
        <taxon>Acari</taxon>
        <taxon>Parasitiformes</taxon>
        <taxon>Ixodida</taxon>
        <taxon>Ixodoidea</taxon>
        <taxon>Ixodidae</taxon>
        <taxon>Rhipicephalinae</taxon>
        <taxon>Dermacentor</taxon>
    </lineage>
</organism>
<evidence type="ECO:0000313" key="1">
    <source>
        <dbReference type="EMBL" id="KAH7945117.1"/>
    </source>
</evidence>
<evidence type="ECO:0000313" key="2">
    <source>
        <dbReference type="Proteomes" id="UP000821865"/>
    </source>
</evidence>
<dbReference type="EMBL" id="CM023475">
    <property type="protein sequence ID" value="KAH7945117.1"/>
    <property type="molecule type" value="Genomic_DNA"/>
</dbReference>
<protein>
    <submittedName>
        <fullName evidence="1">Uncharacterized protein</fullName>
    </submittedName>
</protein>
<accession>A0ACB8CJR6</accession>